<keyword evidence="11" id="KW-0511">Multifunctional enzyme</keyword>
<dbReference type="GO" id="GO:0004313">
    <property type="term" value="F:[acyl-carrier-protein] S-acetyltransferase activity"/>
    <property type="evidence" value="ECO:0007669"/>
    <property type="project" value="UniProtKB-EC"/>
</dbReference>
<dbReference type="GO" id="GO:0004312">
    <property type="term" value="F:fatty acid synthase activity"/>
    <property type="evidence" value="ECO:0007669"/>
    <property type="project" value="InterPro"/>
</dbReference>
<dbReference type="GO" id="GO:0019171">
    <property type="term" value="F:(3R)-hydroxyacyl-[acyl-carrier-protein] dehydratase activity"/>
    <property type="evidence" value="ECO:0007669"/>
    <property type="project" value="UniProtKB-EC"/>
</dbReference>
<keyword evidence="9 18" id="KW-0520">NAD</keyword>
<dbReference type="Pfam" id="PF00698">
    <property type="entry name" value="Acyl_transf_1"/>
    <property type="match status" value="1"/>
</dbReference>
<comment type="similarity">
    <text evidence="3 18">Belongs to the fungal fatty acid synthetase subunit beta family.</text>
</comment>
<dbReference type="Pfam" id="PF16073">
    <property type="entry name" value="SAT"/>
    <property type="match status" value="1"/>
</dbReference>
<reference evidence="21" key="1">
    <citation type="submission" date="2019-03" db="EMBL/GenBank/DDBJ databases">
        <title>Apc.LaeA and Apc.VeA of the velvet complex govern secondary metabolism and morphological development in the echinocandin-producing fungus Aspergillus pachycristatus.</title>
        <authorList>
            <person name="Lan N."/>
            <person name="Yue Q."/>
            <person name="An Z."/>
            <person name="Bills G.F."/>
        </authorList>
    </citation>
    <scope>NUCLEOTIDE SEQUENCE</scope>
    <source>
        <strain evidence="21">NRRL 11440</strain>
    </source>
</reference>
<comment type="catalytic activity">
    <reaction evidence="15">
        <text>(9Z)-octadecenoyl-[ACP] + H2O = (9Z)-octadecenoate + holo-[ACP] + H(+)</text>
        <dbReference type="Rhea" id="RHEA:15057"/>
        <dbReference type="Rhea" id="RHEA-COMP:9685"/>
        <dbReference type="Rhea" id="RHEA-COMP:9924"/>
        <dbReference type="ChEBI" id="CHEBI:15377"/>
        <dbReference type="ChEBI" id="CHEBI:15378"/>
        <dbReference type="ChEBI" id="CHEBI:30823"/>
        <dbReference type="ChEBI" id="CHEBI:64479"/>
        <dbReference type="ChEBI" id="CHEBI:78783"/>
        <dbReference type="EC" id="3.1.2.14"/>
    </reaction>
</comment>
<evidence type="ECO:0000256" key="14">
    <source>
        <dbReference type="ARBA" id="ARBA00048462"/>
    </source>
</evidence>
<name>A0A5P8H528_9EURO</name>
<comment type="catalytic activity">
    <reaction evidence="1">
        <text>a (3R)-hydroxyacyl-[ACP] = a (2E)-enoyl-[ACP] + H2O</text>
        <dbReference type="Rhea" id="RHEA:13097"/>
        <dbReference type="Rhea" id="RHEA-COMP:9925"/>
        <dbReference type="Rhea" id="RHEA-COMP:9945"/>
        <dbReference type="ChEBI" id="CHEBI:15377"/>
        <dbReference type="ChEBI" id="CHEBI:78784"/>
        <dbReference type="ChEBI" id="CHEBI:78827"/>
        <dbReference type="EC" id="4.2.1.59"/>
    </reaction>
</comment>
<dbReference type="GO" id="GO:0004318">
    <property type="term" value="F:enoyl-[acyl-carrier-protein] reductase (NADH) activity"/>
    <property type="evidence" value="ECO:0007669"/>
    <property type="project" value="UniProtKB-UniRule"/>
</dbReference>
<dbReference type="SUPFAM" id="SSF54637">
    <property type="entry name" value="Thioesterase/thiol ester dehydrase-isomerase"/>
    <property type="match status" value="2"/>
</dbReference>
<dbReference type="Gene3D" id="1.20.930.70">
    <property type="match status" value="1"/>
</dbReference>
<gene>
    <name evidence="21" type="primary">stcK</name>
</gene>
<evidence type="ECO:0000256" key="4">
    <source>
        <dbReference type="ARBA" id="ARBA00022553"/>
    </source>
</evidence>
<dbReference type="GO" id="GO:0004321">
    <property type="term" value="F:fatty-acyl-CoA synthase activity"/>
    <property type="evidence" value="ECO:0007669"/>
    <property type="project" value="UniProtKB-EC"/>
</dbReference>
<evidence type="ECO:0000256" key="8">
    <source>
        <dbReference type="ARBA" id="ARBA00023002"/>
    </source>
</evidence>
<evidence type="ECO:0000256" key="13">
    <source>
        <dbReference type="ARBA" id="ARBA00048237"/>
    </source>
</evidence>
<evidence type="ECO:0000256" key="16">
    <source>
        <dbReference type="ARBA" id="ARBA00048572"/>
    </source>
</evidence>
<evidence type="ECO:0000256" key="11">
    <source>
        <dbReference type="ARBA" id="ARBA00023268"/>
    </source>
</evidence>
<evidence type="ECO:0000256" key="6">
    <source>
        <dbReference type="ARBA" id="ARBA00022801"/>
    </source>
</evidence>
<dbReference type="GO" id="GO:0005835">
    <property type="term" value="C:fatty acid synthase complex"/>
    <property type="evidence" value="ECO:0007669"/>
    <property type="project" value="UniProtKB-UniRule"/>
</dbReference>
<dbReference type="SMART" id="SM00827">
    <property type="entry name" value="PKS_AT"/>
    <property type="match status" value="1"/>
</dbReference>
<accession>A0A5P8H528</accession>
<keyword evidence="8 18" id="KW-0560">Oxidoreductase</keyword>
<dbReference type="InterPro" id="IPR001227">
    <property type="entry name" value="Ac_transferase_dom_sf"/>
</dbReference>
<dbReference type="Gene3D" id="3.30.70.3320">
    <property type="match status" value="1"/>
</dbReference>
<evidence type="ECO:0000256" key="2">
    <source>
        <dbReference type="ARBA" id="ARBA00004685"/>
    </source>
</evidence>
<feature type="active site" description="For acetyltransferase activity" evidence="19">
    <location>
        <position position="139"/>
    </location>
</feature>
<dbReference type="Gene3D" id="3.20.20.70">
    <property type="entry name" value="Aldolase class I"/>
    <property type="match status" value="1"/>
</dbReference>
<dbReference type="GO" id="GO:0004314">
    <property type="term" value="F:[acyl-carrier-protein] S-malonyltransferase activity"/>
    <property type="evidence" value="ECO:0007669"/>
    <property type="project" value="UniProtKB-EC"/>
</dbReference>
<dbReference type="PANTHER" id="PTHR10982">
    <property type="entry name" value="MALONYL COA-ACYL CARRIER PROTEIN TRANSACYLASE"/>
    <property type="match status" value="1"/>
</dbReference>
<dbReference type="InterPro" id="IPR016452">
    <property type="entry name" value="Fas1/AflB-like"/>
</dbReference>
<comment type="subunit">
    <text evidence="12">[Alpha(6)beta(6)] hexamers of two multifunctional subunits (alpha and beta).</text>
</comment>
<dbReference type="PANTHER" id="PTHR10982:SF21">
    <property type="entry name" value="FATTY ACID SYNTHASE SUBUNIT BETA"/>
    <property type="match status" value="1"/>
</dbReference>
<dbReference type="FunFam" id="3.20.20.70:FF:000078">
    <property type="entry name" value="Fatty acid synthase beta subunit dehydratase"/>
    <property type="match status" value="1"/>
</dbReference>
<evidence type="ECO:0000256" key="9">
    <source>
        <dbReference type="ARBA" id="ARBA00023027"/>
    </source>
</evidence>
<dbReference type="GO" id="GO:0016297">
    <property type="term" value="F:fatty acyl-[ACP] hydrolase activity"/>
    <property type="evidence" value="ECO:0007669"/>
    <property type="project" value="UniProtKB-EC"/>
</dbReference>
<dbReference type="Gene3D" id="3.10.129.10">
    <property type="entry name" value="Hotdog Thioesterase"/>
    <property type="match status" value="1"/>
</dbReference>
<comment type="catalytic activity">
    <reaction evidence="14">
        <text>holo-[ACP] + malonyl-CoA = malonyl-[ACP] + CoA</text>
        <dbReference type="Rhea" id="RHEA:41792"/>
        <dbReference type="Rhea" id="RHEA-COMP:9623"/>
        <dbReference type="Rhea" id="RHEA-COMP:9685"/>
        <dbReference type="ChEBI" id="CHEBI:57287"/>
        <dbReference type="ChEBI" id="CHEBI:57384"/>
        <dbReference type="ChEBI" id="CHEBI:64479"/>
        <dbReference type="ChEBI" id="CHEBI:78449"/>
        <dbReference type="EC" id="2.3.1.39"/>
    </reaction>
</comment>
<keyword evidence="10" id="KW-0456">Lyase</keyword>
<evidence type="ECO:0000256" key="1">
    <source>
        <dbReference type="ARBA" id="ARBA00001055"/>
    </source>
</evidence>
<comment type="catalytic activity">
    <reaction evidence="16">
        <text>a 2,3-saturated acyl-[ACP] + NAD(+) = a (2E)-enoyl-[ACP] + NADH + H(+)</text>
        <dbReference type="Rhea" id="RHEA:10240"/>
        <dbReference type="Rhea" id="RHEA-COMP:9925"/>
        <dbReference type="Rhea" id="RHEA-COMP:9926"/>
        <dbReference type="ChEBI" id="CHEBI:15378"/>
        <dbReference type="ChEBI" id="CHEBI:57540"/>
        <dbReference type="ChEBI" id="CHEBI:57945"/>
        <dbReference type="ChEBI" id="CHEBI:78784"/>
        <dbReference type="ChEBI" id="CHEBI:78785"/>
        <dbReference type="EC" id="1.3.1.9"/>
    </reaction>
</comment>
<evidence type="ECO:0000313" key="21">
    <source>
        <dbReference type="EMBL" id="QFQ50480.1"/>
    </source>
</evidence>
<evidence type="ECO:0000256" key="7">
    <source>
        <dbReference type="ARBA" id="ARBA00022857"/>
    </source>
</evidence>
<keyword evidence="7 18" id="KW-0521">NADP</keyword>
<evidence type="ECO:0000256" key="15">
    <source>
        <dbReference type="ARBA" id="ARBA00048536"/>
    </source>
</evidence>
<dbReference type="InterPro" id="IPR013785">
    <property type="entry name" value="Aldolase_TIM"/>
</dbReference>
<evidence type="ECO:0000256" key="12">
    <source>
        <dbReference type="ARBA" id="ARBA00033756"/>
    </source>
</evidence>
<dbReference type="Pfam" id="PF22235">
    <property type="entry name" value="FAS1_thioest_ins"/>
    <property type="match status" value="1"/>
</dbReference>
<dbReference type="GO" id="GO:0009403">
    <property type="term" value="P:toxin biosynthetic process"/>
    <property type="evidence" value="ECO:0007669"/>
    <property type="project" value="UniProtKB-ARBA"/>
</dbReference>
<evidence type="ECO:0000256" key="3">
    <source>
        <dbReference type="ARBA" id="ARBA00010009"/>
    </source>
</evidence>
<dbReference type="EMBL" id="MK689407">
    <property type="protein sequence ID" value="QFQ50480.1"/>
    <property type="molecule type" value="Genomic_DNA"/>
</dbReference>
<proteinExistence type="inferred from homology"/>
<dbReference type="InterPro" id="IPR029069">
    <property type="entry name" value="HotDog_dom_sf"/>
</dbReference>
<comment type="catalytic activity">
    <reaction evidence="13">
        <text>acetyl-CoA + n malonyl-CoA + 2n NADPH + 4n H(+) = a long-chain-acyl-CoA + n CoA + n CO2 + 2n NADP(+).</text>
        <dbReference type="EC" id="2.3.1.86"/>
    </reaction>
</comment>
<dbReference type="Pfam" id="PF13452">
    <property type="entry name" value="FAS1_DH_region"/>
    <property type="match status" value="1"/>
</dbReference>
<comment type="catalytic activity">
    <reaction evidence="17">
        <text>holo-[ACP] + acetyl-CoA = acetyl-[ACP] + CoA</text>
        <dbReference type="Rhea" id="RHEA:41788"/>
        <dbReference type="Rhea" id="RHEA-COMP:9621"/>
        <dbReference type="Rhea" id="RHEA-COMP:9685"/>
        <dbReference type="ChEBI" id="CHEBI:57287"/>
        <dbReference type="ChEBI" id="CHEBI:57288"/>
        <dbReference type="ChEBI" id="CHEBI:64479"/>
        <dbReference type="ChEBI" id="CHEBI:78446"/>
        <dbReference type="EC" id="2.3.1.38"/>
    </reaction>
</comment>
<dbReference type="InterPro" id="IPR014043">
    <property type="entry name" value="Acyl_transferase_dom"/>
</dbReference>
<dbReference type="InterPro" id="IPR013565">
    <property type="entry name" value="Fas1/AflB-like_central"/>
</dbReference>
<feature type="domain" description="Malonyl-CoA:ACP transacylase (MAT)" evidence="20">
    <location>
        <begin position="1549"/>
        <end position="1849"/>
    </location>
</feature>
<dbReference type="Pfam" id="PF17951">
    <property type="entry name" value="FAS_meander"/>
    <property type="match status" value="1"/>
</dbReference>
<dbReference type="FunFam" id="3.10.129.10:FF:000111">
    <property type="entry name" value="Fatty acid synthase beta subunit aflB"/>
    <property type="match status" value="1"/>
</dbReference>
<dbReference type="SUPFAM" id="SSF52151">
    <property type="entry name" value="FabD/lysophospholipase-like"/>
    <property type="match status" value="2"/>
</dbReference>
<comment type="pathway">
    <text evidence="2">Mycotoxin biosynthesis.</text>
</comment>
<organism evidence="21">
    <name type="scientific">Aspergillus pachycristatus</name>
    <dbReference type="NCBI Taxonomy" id="1810921"/>
    <lineage>
        <taxon>Eukaryota</taxon>
        <taxon>Fungi</taxon>
        <taxon>Dikarya</taxon>
        <taxon>Ascomycota</taxon>
        <taxon>Pezizomycotina</taxon>
        <taxon>Eurotiomycetes</taxon>
        <taxon>Eurotiomycetidae</taxon>
        <taxon>Eurotiales</taxon>
        <taxon>Aspergillaceae</taxon>
        <taxon>Aspergillus</taxon>
        <taxon>Aspergillus subgen. Nidulantes</taxon>
    </lineage>
</organism>
<feature type="active site" description="For malonyltransferase activity" evidence="19">
    <location>
        <position position="1684"/>
    </location>
</feature>
<dbReference type="InterPro" id="IPR039569">
    <property type="entry name" value="FAS1-like_DH_region"/>
</dbReference>
<protein>
    <submittedName>
        <fullName evidence="21">Putative polyketide synthase/fatty acid synthase</fullName>
    </submittedName>
</protein>
<evidence type="ECO:0000256" key="10">
    <source>
        <dbReference type="ARBA" id="ARBA00023239"/>
    </source>
</evidence>
<dbReference type="InterPro" id="IPR050830">
    <property type="entry name" value="Fungal_FAS"/>
</dbReference>
<dbReference type="InterPro" id="IPR016035">
    <property type="entry name" value="Acyl_Trfase/lysoPLipase"/>
</dbReference>
<dbReference type="Gene3D" id="3.40.366.10">
    <property type="entry name" value="Malonyl-Coenzyme A Acyl Carrier Protein, domain 2"/>
    <property type="match status" value="3"/>
</dbReference>
<evidence type="ECO:0000256" key="17">
    <source>
        <dbReference type="ARBA" id="ARBA00048835"/>
    </source>
</evidence>
<dbReference type="InterPro" id="IPR040883">
    <property type="entry name" value="FAS_meander"/>
</dbReference>
<dbReference type="CDD" id="cd03447">
    <property type="entry name" value="FAS_MaoC"/>
    <property type="match status" value="1"/>
</dbReference>
<evidence type="ECO:0000256" key="18">
    <source>
        <dbReference type="PIRNR" id="PIRNR005562"/>
    </source>
</evidence>
<dbReference type="InterPro" id="IPR032088">
    <property type="entry name" value="SAT"/>
</dbReference>
<evidence type="ECO:0000256" key="5">
    <source>
        <dbReference type="ARBA" id="ARBA00022679"/>
    </source>
</evidence>
<dbReference type="InterPro" id="IPR003965">
    <property type="entry name" value="Fatty_acid_synthase"/>
</dbReference>
<dbReference type="Gene3D" id="6.10.60.10">
    <property type="match status" value="1"/>
</dbReference>
<dbReference type="PRINTS" id="PR01483">
    <property type="entry name" value="FASYNTHASE"/>
</dbReference>
<dbReference type="Gene3D" id="3.30.1120.100">
    <property type="match status" value="1"/>
</dbReference>
<dbReference type="Gene3D" id="2.40.128.700">
    <property type="match status" value="1"/>
</dbReference>
<dbReference type="GO" id="GO:0006633">
    <property type="term" value="P:fatty acid biosynthetic process"/>
    <property type="evidence" value="ECO:0007669"/>
    <property type="project" value="InterPro"/>
</dbReference>
<dbReference type="PIRSF" id="PIRSF005562">
    <property type="entry name" value="FAS_yeast_beta"/>
    <property type="match status" value="1"/>
</dbReference>
<keyword evidence="5 18" id="KW-0808">Transferase</keyword>
<dbReference type="InterPro" id="IPR002539">
    <property type="entry name" value="MaoC-like_dom"/>
</dbReference>
<keyword evidence="6 18" id="KW-0378">Hydrolase</keyword>
<evidence type="ECO:0000259" key="20">
    <source>
        <dbReference type="SMART" id="SM00827"/>
    </source>
</evidence>
<sequence>MAPSPFLDAVDAGRSRLYACFGGQGPSNWTGLDELVHLSHAYADCAPIQHLIDSSARRLELLAAIPHQSSFFVGREFQLQAWLNDAAASTPLPDDLALSPYSFPINTLLSLVNYAITAYSLQLDPAQLRQRLQGAIGHSQGVFVAAAIAISHADHGWPSFYRAADLALQLSFWVGLESHHASPGSILCANEVTDCLENGEGAPSHLLSVAGLDMHHLEQLVRKLNDQGGDSTYISLINGHNKFVLAGAPHALRRVCIALRSVKASPELDQSRVPFPLRRPVIEVQFLPVSAPYHSSLLSSVELRVTNAIGGLRLKGNDLSIPVYCQMNGSLRNLQDYGSHDVLLTLIRAVTVEQVNWLGLCHTMNEATHVLSFGPGAVGSLVQDVLEGTGVDVINLSGRSMASNLSSLGLSALALPLGQNWGRRYCPRLRKVAEGTARPYIETKMTRLLGTPHVMVAGMTPTTCSPELVAAIIQAGYHVEFACGGYHDRTTLETALRQLARSIPVHRSITCNVIYASPKSLSWQIQVLRRLITEEGLPIDGLTVGAGIPSPEVVKEWIDTLALSHIWFKPGSVDAIDRVLTIARQYPSLPIGLQWTGGRAGGHHSCEDFHLPILNCYARIRNCENVILVAGSGFGGAEDTWPYVTGSWSCELGYAPMPFDGILLGSRIMVAREARTSLAAKQLIVDAPGINDDGNDNGAWTECERNALGGVISVTSEMGQPIHVLANRGMRLWKEFDGRFFSIRDPVRLKAALKQHRDEIISRLNNDFARPWFAQTDSGKPTEIGQLSYRQVLRRLCQLTYVQHQARWIDASYLSLVHDFLRLAQGRLGSGLKAGSCFLSCNSPRELQASFDKAYGVEGNQTLHPEDVSILINLFRRQGQKPVPFIPQLDADFQTWFKKDSLWQSEDVDAVVDQDAQRVCIIQGPVAVRHSRVCDEPVKDILNGIAEAHVKLLVKETSNDNGYTRTNPRDERRSRLPGIETSQEGSLRRYHLVGPTLPSTETIVEHLVDECAWTHAALSQKKVVFGQNRARNPIRDAFKPDIGDVIEVKYVEGCLREITLYHSSRQRGDPRVIRAALGLIHLDSNEVSVTLLTRSKGKRPALEFKLELLGGAMGPSILKMHRIDYFDSVRRLYTDMWIGRDLPSPTSVGLNSEFTGNRVTITPEDVNAFLALVGQAGSARCRAWGTRGPVVPIDYAVVIAWTALTKPILLEALDADPLRLLHQSASTRLVRGVRPLHVGDTVTTSSRITERTITATGQRVEISAEILRDGKPVVRLQTTFVIQRRPEQSASQQQFRTVDEPDMVMHVDSPVKLRVLMSRKWFLLDGPCSDLTGKTLIFRLHSQTVFDAAGGPASLQVSGSVSLAPSDAPVASALSVGTRIGRVYMEEDGFRVNPVMDFLNRHGAPRVQRQTLPRAGWAGDDAASISFTAPAQSEGYGMVSGDTNPIHVCPLFARFAGLGEPVVHGLHLSATVRRILEWIVGDNDRTRFCGWTPSFDGLVRVNDPLRMETKHRAMEDGYMVVHVRVLKESTGEQVMHAEAVLDQSQTTYVFTGQGTQERGMGMALYDTNAAARAVWDRAERHFRSQYGISLLHIVRDNPTSLTVNFGSRRGRQIRDNYLSMSGSDLSMLPGLSRDSRSYTFNYPSGLLMSTQFAQPALAVMEMAEYAHLQAQGVVQTQAPFAGHSLGEYSGLGACTTIMPFESLLSLILYRGLKMQNALPRDANGRTDYAMVAADPSRIRSDFTEDRLIELVRRVGQATGLLLEVVNYNVHSRQYANRKQVRSLWVLGHVCDDLSRSTSPESPQTMSECIARHIPSSCSVTNETDLTRGRATIPLAGVDIPFHSQMLRGHIDGYRQYLRHHLRVSDIKPEELVGRWIPNVVGRPFSLDAQYIRLVQGVTQSRPLLELLRRVEEMR</sequence>
<keyword evidence="4" id="KW-0597">Phosphoprotein</keyword>
<dbReference type="Pfam" id="PF01575">
    <property type="entry name" value="MaoC_dehydratas"/>
    <property type="match status" value="1"/>
</dbReference>
<evidence type="ECO:0000256" key="19">
    <source>
        <dbReference type="PIRSR" id="PIRSR005562-1"/>
    </source>
</evidence>
<dbReference type="Pfam" id="PF08354">
    <property type="entry name" value="Fas1-AflB-like_hel"/>
    <property type="match status" value="1"/>
</dbReference>